<sequence>MMNTLLLKYPASWWKGQWREALPSGNGTIAAAVYGAVQDETILLTHEKLWHGVVTEQLPDISDRLDKVRNLLDEKAFFEADRVMADALKESGYAPQIGTPLPLADLKVRTPVNSGFQNYRRDLNMETGEVSVSWKDAGTDYSRRLFVSRTDNMVVMEICSSASVMDFQITLERHTFRDISSPNDTFRHVPLNITTEADAAGWIRYAGRNDDGTDFGAVARVIPTSQENSPAGFKAVEGRLHVNSSRSALVLVKLFVRGEREAAWASLKQELHEQDVDYETLLARHTEEHRTLFDRLTLDLGGSEADHQLSNEELLLDAYQGTASTALVEKMWAFGRYLLISSSRPGSLPCPLMGKWCGEYHGFWAFHMANENLQMIYWQALSGNLTETALPVFDYFDKKLGDFRENARKLFGCRGIYVPCVTTPPSGLLKDIQPHTIHWTGAAAWVGQLYFDYFRYTGDLDFLRERAMPFLRETASFYDDFFTLDEEGFFKSSPSNSPENTPGNFYEGSGMGSRMETTINATMDFALAKEVLTHLVEGGKLIGSDQDELKKWEEMIQKIPPYQVNDDGAVMEWMHPYFPDNYHHRHQSHIYPLFPGLEVNSRSDLRLFEAFKTAIQKRLEIGISEQTGWSLAHMTNVYARLKEGDQALECLNLLARSCVMNNLYTTHNDWRSMGIGVEMEWAPYQIDANMGWTAAIQEMLLFSLPGRMEILPALPKAWSKGSIKGLLARGGIEVSIRWDIDEDLIEAELLSLGKDQEIELGFPESPSRFLHLENGVKQVLRR</sequence>
<dbReference type="Proteomes" id="UP000478417">
    <property type="component" value="Unassembled WGS sequence"/>
</dbReference>
<dbReference type="InterPro" id="IPR016518">
    <property type="entry name" value="Alpha-L-fucosidase"/>
</dbReference>
<dbReference type="SUPFAM" id="SSF48208">
    <property type="entry name" value="Six-hairpin glycosidases"/>
    <property type="match status" value="1"/>
</dbReference>
<dbReference type="AlphaFoldDB" id="A0A6B2M1P8"/>
<dbReference type="InterPro" id="IPR008928">
    <property type="entry name" value="6-hairpin_glycosidase_sf"/>
</dbReference>
<evidence type="ECO:0000313" key="4">
    <source>
        <dbReference type="EMBL" id="NDV62064.1"/>
    </source>
</evidence>
<dbReference type="Pfam" id="PF21307">
    <property type="entry name" value="Glyco_hydro_95_C"/>
    <property type="match status" value="1"/>
</dbReference>
<evidence type="ECO:0000259" key="2">
    <source>
        <dbReference type="Pfam" id="PF21307"/>
    </source>
</evidence>
<feature type="domain" description="Glycosyl hydrolase family 95 catalytic" evidence="3">
    <location>
        <begin position="278"/>
        <end position="700"/>
    </location>
</feature>
<dbReference type="EMBL" id="JAAGNX010000002">
    <property type="protein sequence ID" value="NDV62064.1"/>
    <property type="molecule type" value="Genomic_DNA"/>
</dbReference>
<dbReference type="GO" id="GO:0005975">
    <property type="term" value="P:carbohydrate metabolic process"/>
    <property type="evidence" value="ECO:0007669"/>
    <property type="project" value="InterPro"/>
</dbReference>
<keyword evidence="4" id="KW-0378">Hydrolase</keyword>
<dbReference type="InterPro" id="IPR049053">
    <property type="entry name" value="AFCA-like_C"/>
</dbReference>
<dbReference type="PANTHER" id="PTHR31084">
    <property type="entry name" value="ALPHA-L-FUCOSIDASE 2"/>
    <property type="match status" value="1"/>
</dbReference>
<evidence type="ECO:0000259" key="3">
    <source>
        <dbReference type="Pfam" id="PF22124"/>
    </source>
</evidence>
<accession>A0A6B2M1P8</accession>
<dbReference type="PIRSF" id="PIRSF007663">
    <property type="entry name" value="UCP007663"/>
    <property type="match status" value="1"/>
</dbReference>
<feature type="domain" description="Glycosyl hydrolase family 95 N-terminal" evidence="1">
    <location>
        <begin position="7"/>
        <end position="252"/>
    </location>
</feature>
<evidence type="ECO:0000313" key="5">
    <source>
        <dbReference type="Proteomes" id="UP000478417"/>
    </source>
</evidence>
<keyword evidence="5" id="KW-1185">Reference proteome</keyword>
<proteinExistence type="predicted"/>
<organism evidence="4 5">
    <name type="scientific">Oceanipulchritudo coccoides</name>
    <dbReference type="NCBI Taxonomy" id="2706888"/>
    <lineage>
        <taxon>Bacteria</taxon>
        <taxon>Pseudomonadati</taxon>
        <taxon>Verrucomicrobiota</taxon>
        <taxon>Opitutia</taxon>
        <taxon>Puniceicoccales</taxon>
        <taxon>Oceanipulchritudinaceae</taxon>
        <taxon>Oceanipulchritudo</taxon>
    </lineage>
</organism>
<dbReference type="InterPro" id="IPR027414">
    <property type="entry name" value="GH95_N_dom"/>
</dbReference>
<reference evidence="4 5" key="1">
    <citation type="submission" date="2020-02" db="EMBL/GenBank/DDBJ databases">
        <title>Albibacoteraceae fam. nov., the first described family within the subdivision 4 Verrucomicrobia.</title>
        <authorList>
            <person name="Xi F."/>
        </authorList>
    </citation>
    <scope>NUCLEOTIDE SEQUENCE [LARGE SCALE GENOMIC DNA]</scope>
    <source>
        <strain evidence="4 5">CK1056</strain>
    </source>
</reference>
<gene>
    <name evidence="4" type="ORF">G0Q06_06365</name>
</gene>
<dbReference type="InterPro" id="IPR054363">
    <property type="entry name" value="GH95_cat"/>
</dbReference>
<protein>
    <submittedName>
        <fullName evidence="4">Glycoside hydrolase family 95 protein</fullName>
    </submittedName>
</protein>
<dbReference type="PANTHER" id="PTHR31084:SF0">
    <property type="entry name" value="ALPHA-L-FUCOSIDASE 2"/>
    <property type="match status" value="1"/>
</dbReference>
<comment type="caution">
    <text evidence="4">The sequence shown here is derived from an EMBL/GenBank/DDBJ whole genome shotgun (WGS) entry which is preliminary data.</text>
</comment>
<dbReference type="InterPro" id="IPR012341">
    <property type="entry name" value="6hp_glycosidase-like_sf"/>
</dbReference>
<dbReference type="Pfam" id="PF22124">
    <property type="entry name" value="Glyco_hydro_95_cat"/>
    <property type="match status" value="1"/>
</dbReference>
<dbReference type="Pfam" id="PF14498">
    <property type="entry name" value="Glyco_hyd_65N_2"/>
    <property type="match status" value="1"/>
</dbReference>
<evidence type="ECO:0000259" key="1">
    <source>
        <dbReference type="Pfam" id="PF14498"/>
    </source>
</evidence>
<dbReference type="Gene3D" id="1.50.10.10">
    <property type="match status" value="1"/>
</dbReference>
<dbReference type="GO" id="GO:0004560">
    <property type="term" value="F:alpha-L-fucosidase activity"/>
    <property type="evidence" value="ECO:0007669"/>
    <property type="project" value="InterPro"/>
</dbReference>
<name>A0A6B2M1P8_9BACT</name>
<feature type="domain" description="Alpha fucosidase A-like C-terminal" evidence="2">
    <location>
        <begin position="706"/>
        <end position="752"/>
    </location>
</feature>